<evidence type="ECO:0000313" key="1">
    <source>
        <dbReference type="EMBL" id="QZE14167.1"/>
    </source>
</evidence>
<dbReference type="EMBL" id="CP081303">
    <property type="protein sequence ID" value="QZE14167.1"/>
    <property type="molecule type" value="Genomic_DNA"/>
</dbReference>
<gene>
    <name evidence="1" type="ORF">K4L44_16840</name>
</gene>
<protein>
    <submittedName>
        <fullName evidence="1">AAA family ATPase</fullName>
    </submittedName>
</protein>
<organism evidence="1 2">
    <name type="scientific">Halosquirtibacter laminarini</name>
    <dbReference type="NCBI Taxonomy" id="3374600"/>
    <lineage>
        <taxon>Bacteria</taxon>
        <taxon>Pseudomonadati</taxon>
        <taxon>Bacteroidota</taxon>
        <taxon>Bacteroidia</taxon>
        <taxon>Marinilabiliales</taxon>
        <taxon>Prolixibacteraceae</taxon>
        <taxon>Halosquirtibacter</taxon>
    </lineage>
</organism>
<sequence>MLKRFTVNGFKSFKDTFVFELDKPNGYNFNTTCVKNGVINHAIVYGRNAVGKSNLGLAIFDIVSHLTDKESKNYLYNNYLNAENDLGYATFEYLFEFEGVEVRYCYTKKNYNKLIYEALYLDGKLMALSDLLQKIVHFKGTENLNKDIIEGLSIVKYIKSNTTLRDTKEKKVFDMFLSYIDRMLFFRSLEDRVYLGLEVGTKNINEDIIDKGHVQDLELFLQTAGVDCKLKEKVESNEKVIAFDFGEGRDINLFHVASQGTRALVLFYYWLQRLREESTVSFLFIDEFDVFYHHDLSEFIVKELKNIGIQFILTTHNTSIMTNDLLRPDCYFVMNSQKIKSLPNLTKKELREAHNLSKIYSAGGFDVK</sequence>
<evidence type="ECO:0000313" key="2">
    <source>
        <dbReference type="Proteomes" id="UP000826212"/>
    </source>
</evidence>
<proteinExistence type="predicted"/>
<dbReference type="Proteomes" id="UP000826212">
    <property type="component" value="Chromosome"/>
</dbReference>
<name>A0AC61NEY5_9BACT</name>
<accession>A0AC61NEY5</accession>
<keyword evidence="2" id="KW-1185">Reference proteome</keyword>
<reference evidence="1" key="1">
    <citation type="submission" date="2021-08" db="EMBL/GenBank/DDBJ databases">
        <title>Novel anaerobic bacterium isolated from sea squirt in East Sea, Republic of Korea.</title>
        <authorList>
            <person name="Nguyen T.H."/>
            <person name="Li Z."/>
            <person name="Lee Y.-J."/>
            <person name="Ko J."/>
            <person name="Kim S.-G."/>
        </authorList>
    </citation>
    <scope>NUCLEOTIDE SEQUENCE</scope>
    <source>
        <strain evidence="1">KCTC 25031</strain>
    </source>
</reference>